<gene>
    <name evidence="1" type="ORF">HFV08_20985</name>
</gene>
<comment type="caution">
    <text evidence="1">The sequence shown here is derived from an EMBL/GenBank/DDBJ whole genome shotgun (WGS) entry which is preliminary data.</text>
</comment>
<name>A0ABX1H5M8_9ACTN</name>
<dbReference type="RefSeq" id="WP_168541306.1">
    <property type="nucleotide sequence ID" value="NZ_JAAWWP010000013.1"/>
</dbReference>
<protein>
    <recommendedName>
        <fullName evidence="3">Proline rich protein membrane protein</fullName>
    </recommendedName>
</protein>
<organism evidence="1 2">
    <name type="scientific">Streptomyces physcomitrii</name>
    <dbReference type="NCBI Taxonomy" id="2724184"/>
    <lineage>
        <taxon>Bacteria</taxon>
        <taxon>Bacillati</taxon>
        <taxon>Actinomycetota</taxon>
        <taxon>Actinomycetes</taxon>
        <taxon>Kitasatosporales</taxon>
        <taxon>Streptomycetaceae</taxon>
        <taxon>Streptomyces</taxon>
    </lineage>
</organism>
<evidence type="ECO:0000313" key="1">
    <source>
        <dbReference type="EMBL" id="NKI43676.1"/>
    </source>
</evidence>
<reference evidence="1 2" key="1">
    <citation type="submission" date="2020-04" db="EMBL/GenBank/DDBJ databases">
        <title>Phylogenetic Diversity and Antibacterial Activity against Ralstonia solanacearum of Endophytic Actinomycete Isolated from Moss.</title>
        <authorList>
            <person name="Zhuang X."/>
        </authorList>
    </citation>
    <scope>NUCLEOTIDE SEQUENCE [LARGE SCALE GENOMIC DNA]</scope>
    <source>
        <strain evidence="1 2">LD120</strain>
    </source>
</reference>
<proteinExistence type="predicted"/>
<dbReference type="PANTHER" id="PTHR42305:SF1">
    <property type="entry name" value="MEMBRANE PROTEIN RV1733C-RELATED"/>
    <property type="match status" value="1"/>
</dbReference>
<sequence>MRTIRGLWRWRGNPLWRRTDRIEGWAALATLLCVLLGAPLVGVVSGTLCHQALLDAAREQRAQRKAVTAVVLRPVRPVSFDTDPETAPVREGLSRAVAKWTAPDGTSHTGAVKTYLRTPRTGDRFRIWTDKQGRPVTRPMNRAAAATHSVLAGFGGALATAGAAEGTRQLVMWRLVRRRHAEWDRAWDKAGPDWGRTGTGS</sequence>
<accession>A0ABX1H5M8</accession>
<keyword evidence="2" id="KW-1185">Reference proteome</keyword>
<dbReference type="InterPro" id="IPR039708">
    <property type="entry name" value="MT1774/Rv1733c-like"/>
</dbReference>
<dbReference type="PANTHER" id="PTHR42305">
    <property type="entry name" value="MEMBRANE PROTEIN RV1733C-RELATED"/>
    <property type="match status" value="1"/>
</dbReference>
<evidence type="ECO:0008006" key="3">
    <source>
        <dbReference type="Google" id="ProtNLM"/>
    </source>
</evidence>
<dbReference type="EMBL" id="JAAWWP010000013">
    <property type="protein sequence ID" value="NKI43676.1"/>
    <property type="molecule type" value="Genomic_DNA"/>
</dbReference>
<evidence type="ECO:0000313" key="2">
    <source>
        <dbReference type="Proteomes" id="UP000772196"/>
    </source>
</evidence>
<dbReference type="Proteomes" id="UP000772196">
    <property type="component" value="Unassembled WGS sequence"/>
</dbReference>